<dbReference type="GeneID" id="94488242"/>
<evidence type="ECO:0000313" key="1">
    <source>
        <dbReference type="EMBL" id="MCY9762612.1"/>
    </source>
</evidence>
<gene>
    <name evidence="1" type="ORF">M5X12_18920</name>
</gene>
<comment type="caution">
    <text evidence="1">The sequence shown here is derived from an EMBL/GenBank/DDBJ whole genome shotgun (WGS) entry which is preliminary data.</text>
</comment>
<accession>A0ABT4H1R9</accession>
<proteinExistence type="predicted"/>
<dbReference type="EMBL" id="JAMDNP010000035">
    <property type="protein sequence ID" value="MCY9762612.1"/>
    <property type="molecule type" value="Genomic_DNA"/>
</dbReference>
<sequence>MKDNKEHRSTQGMRLLPTPLLHMLAADEPPEDGLWFNIGFGIGFVDGQGMFLPSM</sequence>
<reference evidence="1 2" key="1">
    <citation type="submission" date="2022-05" db="EMBL/GenBank/DDBJ databases">
        <title>Genome Sequencing of Bee-Associated Microbes.</title>
        <authorList>
            <person name="Dunlap C."/>
        </authorList>
    </citation>
    <scope>NUCLEOTIDE SEQUENCE [LARGE SCALE GENOMIC DNA]</scope>
    <source>
        <strain evidence="1 2">NRRL B-04010</strain>
    </source>
</reference>
<keyword evidence="2" id="KW-1185">Reference proteome</keyword>
<dbReference type="Proteomes" id="UP001527181">
    <property type="component" value="Unassembled WGS sequence"/>
</dbReference>
<dbReference type="RefSeq" id="WP_157266587.1">
    <property type="nucleotide sequence ID" value="NZ_JAKOBS010000020.1"/>
</dbReference>
<organism evidence="1 2">
    <name type="scientific">Paenibacillus alvei</name>
    <name type="common">Bacillus alvei</name>
    <dbReference type="NCBI Taxonomy" id="44250"/>
    <lineage>
        <taxon>Bacteria</taxon>
        <taxon>Bacillati</taxon>
        <taxon>Bacillota</taxon>
        <taxon>Bacilli</taxon>
        <taxon>Bacillales</taxon>
        <taxon>Paenibacillaceae</taxon>
        <taxon>Paenibacillus</taxon>
    </lineage>
</organism>
<protein>
    <submittedName>
        <fullName evidence="1">Uncharacterized protein</fullName>
    </submittedName>
</protein>
<evidence type="ECO:0000313" key="2">
    <source>
        <dbReference type="Proteomes" id="UP001527181"/>
    </source>
</evidence>
<name>A0ABT4H1R9_PAEAL</name>